<dbReference type="Pfam" id="PF18693">
    <property type="entry name" value="TRAM_2"/>
    <property type="match status" value="1"/>
</dbReference>
<dbReference type="PANTHER" id="PTHR43837:SF1">
    <property type="entry name" value="RIBOSOMAL PROTEIN US12 METHYLTHIOTRANSFERASE RIMO"/>
    <property type="match status" value="1"/>
</dbReference>
<dbReference type="GO" id="GO:0140101">
    <property type="term" value="F:catalytic activity, acting on a tRNA"/>
    <property type="evidence" value="ECO:0007669"/>
    <property type="project" value="UniProtKB-ARBA"/>
</dbReference>
<dbReference type="GO" id="GO:0005840">
    <property type="term" value="C:ribosome"/>
    <property type="evidence" value="ECO:0007669"/>
    <property type="project" value="UniProtKB-KW"/>
</dbReference>
<feature type="binding site" evidence="8">
    <location>
        <position position="81"/>
    </location>
    <ligand>
        <name>[4Fe-4S] cluster</name>
        <dbReference type="ChEBI" id="CHEBI:49883"/>
        <label>1</label>
    </ligand>
</feature>
<dbReference type="Pfam" id="PF00919">
    <property type="entry name" value="UPF0004"/>
    <property type="match status" value="1"/>
</dbReference>
<dbReference type="InterPro" id="IPR058240">
    <property type="entry name" value="rSAM_sf"/>
</dbReference>
<dbReference type="SUPFAM" id="SSF102114">
    <property type="entry name" value="Radical SAM enzymes"/>
    <property type="match status" value="1"/>
</dbReference>
<dbReference type="KEGG" id="sgy:Sgly_2214"/>
<dbReference type="eggNOG" id="COG0621">
    <property type="taxonomic scope" value="Bacteria"/>
</dbReference>
<dbReference type="InterPro" id="IPR007197">
    <property type="entry name" value="rSAM"/>
</dbReference>
<accession>F0STY0</accession>
<evidence type="ECO:0000256" key="9">
    <source>
        <dbReference type="SAM" id="Coils"/>
    </source>
</evidence>
<dbReference type="SFLD" id="SFLDG01061">
    <property type="entry name" value="methylthiotransferase"/>
    <property type="match status" value="1"/>
</dbReference>
<keyword evidence="4 8" id="KW-0949">S-adenosyl-L-methionine</keyword>
<organism evidence="13 14">
    <name type="scientific">Syntrophobotulus glycolicus (strain DSM 8271 / FlGlyR)</name>
    <dbReference type="NCBI Taxonomy" id="645991"/>
    <lineage>
        <taxon>Bacteria</taxon>
        <taxon>Bacillati</taxon>
        <taxon>Bacillota</taxon>
        <taxon>Clostridia</taxon>
        <taxon>Eubacteriales</taxon>
        <taxon>Desulfitobacteriaceae</taxon>
        <taxon>Syntrophobotulus</taxon>
    </lineage>
</organism>
<dbReference type="GO" id="GO:0035600">
    <property type="term" value="P:tRNA methylthiolation"/>
    <property type="evidence" value="ECO:0007669"/>
    <property type="project" value="UniProtKB-ARBA"/>
</dbReference>
<dbReference type="InterPro" id="IPR006638">
    <property type="entry name" value="Elp3/MiaA/NifB-like_rSAM"/>
</dbReference>
<dbReference type="GO" id="GO:0103039">
    <property type="term" value="F:protein methylthiotransferase activity"/>
    <property type="evidence" value="ECO:0007669"/>
    <property type="project" value="UniProtKB-EC"/>
</dbReference>
<comment type="subcellular location">
    <subcellularLocation>
        <location evidence="8">Cytoplasm</location>
    </subcellularLocation>
</comment>
<evidence type="ECO:0000313" key="13">
    <source>
        <dbReference type="EMBL" id="ADY56503.1"/>
    </source>
</evidence>
<feature type="coiled-coil region" evidence="9">
    <location>
        <begin position="352"/>
        <end position="379"/>
    </location>
</feature>
<keyword evidence="3 8" id="KW-0808">Transferase</keyword>
<gene>
    <name evidence="8" type="primary">rimO</name>
    <name evidence="13" type="ordered locus">Sgly_2214</name>
</gene>
<keyword evidence="13" id="KW-0687">Ribonucleoprotein</keyword>
<keyword evidence="7 8" id="KW-0411">Iron-sulfur</keyword>
<dbReference type="SMART" id="SM00729">
    <property type="entry name" value="Elp3"/>
    <property type="match status" value="1"/>
</dbReference>
<evidence type="ECO:0000256" key="6">
    <source>
        <dbReference type="ARBA" id="ARBA00023004"/>
    </source>
</evidence>
<dbReference type="Pfam" id="PF04055">
    <property type="entry name" value="Radical_SAM"/>
    <property type="match status" value="1"/>
</dbReference>
<dbReference type="InterPro" id="IPR005839">
    <property type="entry name" value="Methylthiotransferase"/>
</dbReference>
<dbReference type="PROSITE" id="PS01278">
    <property type="entry name" value="MTTASE_RADICAL"/>
    <property type="match status" value="1"/>
</dbReference>
<keyword evidence="14" id="KW-1185">Reference proteome</keyword>
<evidence type="ECO:0000256" key="2">
    <source>
        <dbReference type="ARBA" id="ARBA00022490"/>
    </source>
</evidence>
<evidence type="ECO:0000256" key="8">
    <source>
        <dbReference type="HAMAP-Rule" id="MF_01865"/>
    </source>
</evidence>
<dbReference type="GO" id="GO:0046872">
    <property type="term" value="F:metal ion binding"/>
    <property type="evidence" value="ECO:0007669"/>
    <property type="project" value="UniProtKB-KW"/>
</dbReference>
<comment type="similarity">
    <text evidence="8">Belongs to the methylthiotransferase family. RimO subfamily.</text>
</comment>
<dbReference type="PROSITE" id="PS51449">
    <property type="entry name" value="MTTASE_N"/>
    <property type="match status" value="1"/>
</dbReference>
<feature type="binding site" evidence="8">
    <location>
        <position position="47"/>
    </location>
    <ligand>
        <name>[4Fe-4S] cluster</name>
        <dbReference type="ChEBI" id="CHEBI:49883"/>
        <label>1</label>
    </ligand>
</feature>
<dbReference type="STRING" id="645991.Sgly_2214"/>
<dbReference type="SFLD" id="SFLDS00029">
    <property type="entry name" value="Radical_SAM"/>
    <property type="match status" value="1"/>
</dbReference>
<feature type="binding site" evidence="8">
    <location>
        <position position="162"/>
    </location>
    <ligand>
        <name>[4Fe-4S] cluster</name>
        <dbReference type="ChEBI" id="CHEBI:49883"/>
        <label>2</label>
        <note>4Fe-4S-S-AdoMet</note>
    </ligand>
</feature>
<evidence type="ECO:0000256" key="4">
    <source>
        <dbReference type="ARBA" id="ARBA00022691"/>
    </source>
</evidence>
<comment type="function">
    <text evidence="8">Catalyzes the methylthiolation of an aspartic acid residue of ribosomal protein uS12.</text>
</comment>
<reference evidence="13 14" key="1">
    <citation type="journal article" date="2011" name="Stand. Genomic Sci.">
        <title>Complete genome sequence of Syntrophobotulus glycolicus type strain (FlGlyR).</title>
        <authorList>
            <person name="Han C."/>
            <person name="Mwirichia R."/>
            <person name="Chertkov O."/>
            <person name="Held B."/>
            <person name="Lapidus A."/>
            <person name="Nolan M."/>
            <person name="Lucas S."/>
            <person name="Hammon N."/>
            <person name="Deshpande S."/>
            <person name="Cheng J.F."/>
            <person name="Tapia R."/>
            <person name="Goodwin L."/>
            <person name="Pitluck S."/>
            <person name="Huntemann M."/>
            <person name="Liolios K."/>
            <person name="Ivanova N."/>
            <person name="Pagani I."/>
            <person name="Mavromatis K."/>
            <person name="Ovchinikova G."/>
            <person name="Pati A."/>
            <person name="Chen A."/>
            <person name="Palaniappan K."/>
            <person name="Land M."/>
            <person name="Hauser L."/>
            <person name="Brambilla E.M."/>
            <person name="Rohde M."/>
            <person name="Spring S."/>
            <person name="Sikorski J."/>
            <person name="Goker M."/>
            <person name="Woyke T."/>
            <person name="Bristow J."/>
            <person name="Eisen J.A."/>
            <person name="Markowitz V."/>
            <person name="Hugenholtz P."/>
            <person name="Kyrpides N.C."/>
            <person name="Klenk H.P."/>
            <person name="Detter J.C."/>
        </authorList>
    </citation>
    <scope>NUCLEOTIDE SEQUENCE [LARGE SCALE GENOMIC DNA]</scope>
    <source>
        <strain evidence="14">DSM 8271 / FlGlyR</strain>
    </source>
</reference>
<dbReference type="OrthoDB" id="9805215at2"/>
<dbReference type="Gene3D" id="3.40.50.12160">
    <property type="entry name" value="Methylthiotransferase, N-terminal domain"/>
    <property type="match status" value="1"/>
</dbReference>
<dbReference type="InterPro" id="IPR023404">
    <property type="entry name" value="rSAM_horseshoe"/>
</dbReference>
<dbReference type="CDD" id="cd01335">
    <property type="entry name" value="Radical_SAM"/>
    <property type="match status" value="1"/>
</dbReference>
<dbReference type="Gene3D" id="2.40.50.140">
    <property type="entry name" value="Nucleic acid-binding proteins"/>
    <property type="match status" value="1"/>
</dbReference>
<dbReference type="InterPro" id="IPR020612">
    <property type="entry name" value="Methylthiotransferase_CS"/>
</dbReference>
<reference evidence="14" key="2">
    <citation type="submission" date="2011-02" db="EMBL/GenBank/DDBJ databases">
        <title>The complete genome of Syntrophobotulus glycolicus DSM 8271.</title>
        <authorList>
            <person name="Lucas S."/>
            <person name="Copeland A."/>
            <person name="Lapidus A."/>
            <person name="Bruce D."/>
            <person name="Goodwin L."/>
            <person name="Pitluck S."/>
            <person name="Kyrpides N."/>
            <person name="Mavromatis K."/>
            <person name="Pagani I."/>
            <person name="Ivanova N."/>
            <person name="Mikhailova N."/>
            <person name="Chertkov O."/>
            <person name="Held B."/>
            <person name="Detter J.C."/>
            <person name="Tapia R."/>
            <person name="Han C."/>
            <person name="Land M."/>
            <person name="Hauser L."/>
            <person name="Markowitz V."/>
            <person name="Cheng J.-F."/>
            <person name="Hugenholtz P."/>
            <person name="Woyke T."/>
            <person name="Wu D."/>
            <person name="Spring S."/>
            <person name="Schroeder M."/>
            <person name="Brambilla E."/>
            <person name="Klenk H.-P."/>
            <person name="Eisen J.A."/>
        </authorList>
    </citation>
    <scope>NUCLEOTIDE SEQUENCE [LARGE SCALE GENOMIC DNA]</scope>
    <source>
        <strain evidence="14">DSM 8271 / FlGlyR</strain>
    </source>
</reference>
<dbReference type="GO" id="GO:0051539">
    <property type="term" value="F:4 iron, 4 sulfur cluster binding"/>
    <property type="evidence" value="ECO:0007669"/>
    <property type="project" value="UniProtKB-UniRule"/>
</dbReference>
<evidence type="ECO:0000256" key="3">
    <source>
        <dbReference type="ARBA" id="ARBA00022679"/>
    </source>
</evidence>
<dbReference type="InterPro" id="IPR038135">
    <property type="entry name" value="Methylthiotransferase_N_sf"/>
</dbReference>
<dbReference type="Gene3D" id="3.80.30.20">
    <property type="entry name" value="tm_1862 like domain"/>
    <property type="match status" value="1"/>
</dbReference>
<dbReference type="AlphaFoldDB" id="F0STY0"/>
<evidence type="ECO:0000259" key="10">
    <source>
        <dbReference type="PROSITE" id="PS50926"/>
    </source>
</evidence>
<keyword evidence="1 8" id="KW-0004">4Fe-4S</keyword>
<evidence type="ECO:0000313" key="14">
    <source>
        <dbReference type="Proteomes" id="UP000007488"/>
    </source>
</evidence>
<keyword evidence="9" id="KW-0175">Coiled coil</keyword>
<dbReference type="GO" id="GO:0035599">
    <property type="term" value="F:aspartic acid methylthiotransferase activity"/>
    <property type="evidence" value="ECO:0007669"/>
    <property type="project" value="TreeGrafter"/>
</dbReference>
<dbReference type="PANTHER" id="PTHR43837">
    <property type="entry name" value="RIBOSOMAL PROTEIN S12 METHYLTHIOTRANSFERASE RIMO"/>
    <property type="match status" value="1"/>
</dbReference>
<dbReference type="SFLD" id="SFLDG01082">
    <property type="entry name" value="B12-binding_domain_containing"/>
    <property type="match status" value="1"/>
</dbReference>
<dbReference type="InterPro" id="IPR005840">
    <property type="entry name" value="Ribosomal_uS12_MeSTrfase_RimO"/>
</dbReference>
<protein>
    <recommendedName>
        <fullName evidence="8">Ribosomal protein uS12 methylthiotransferase RimO</fullName>
        <shortName evidence="8">uS12 MTTase</shortName>
        <shortName evidence="8">uS12 methylthiotransferase</shortName>
        <ecNumber evidence="8">2.8.4.4</ecNumber>
    </recommendedName>
    <alternativeName>
        <fullName evidence="8">Ribosomal protein uS12 (aspartate-C(3))-methylthiotransferase</fullName>
    </alternativeName>
    <alternativeName>
        <fullName evidence="8">Ribosome maturation factor RimO</fullName>
    </alternativeName>
</protein>
<dbReference type="HAMAP" id="MF_01865">
    <property type="entry name" value="MTTase_RimO"/>
    <property type="match status" value="1"/>
</dbReference>
<dbReference type="EC" id="2.8.4.4" evidence="8"/>
<proteinExistence type="inferred from homology"/>
<dbReference type="GO" id="GO:0005829">
    <property type="term" value="C:cytosol"/>
    <property type="evidence" value="ECO:0007669"/>
    <property type="project" value="TreeGrafter"/>
</dbReference>
<dbReference type="EMBL" id="CP002547">
    <property type="protein sequence ID" value="ADY56503.1"/>
    <property type="molecule type" value="Genomic_DNA"/>
</dbReference>
<evidence type="ECO:0000259" key="12">
    <source>
        <dbReference type="PROSITE" id="PS51918"/>
    </source>
</evidence>
<evidence type="ECO:0000256" key="5">
    <source>
        <dbReference type="ARBA" id="ARBA00022723"/>
    </source>
</evidence>
<feature type="binding site" evidence="8">
    <location>
        <position position="159"/>
    </location>
    <ligand>
        <name>[4Fe-4S] cluster</name>
        <dbReference type="ChEBI" id="CHEBI:49883"/>
        <label>2</label>
        <note>4Fe-4S-S-AdoMet</note>
    </ligand>
</feature>
<feature type="domain" description="MTTase N-terminal" evidence="11">
    <location>
        <begin position="3"/>
        <end position="118"/>
    </location>
</feature>
<keyword evidence="5 8" id="KW-0479">Metal-binding</keyword>
<dbReference type="InterPro" id="IPR013848">
    <property type="entry name" value="Methylthiotransferase_N"/>
</dbReference>
<dbReference type="Proteomes" id="UP000007488">
    <property type="component" value="Chromosome"/>
</dbReference>
<dbReference type="InterPro" id="IPR002792">
    <property type="entry name" value="TRAM_dom"/>
</dbReference>
<dbReference type="SFLD" id="SFLDF00274">
    <property type="entry name" value="ribosomal_protein_S12_methylth"/>
    <property type="match status" value="1"/>
</dbReference>
<comment type="cofactor">
    <cofactor evidence="8">
        <name>[4Fe-4S] cluster</name>
        <dbReference type="ChEBI" id="CHEBI:49883"/>
    </cofactor>
    <text evidence="8">Binds 2 [4Fe-4S] clusters. One cluster is coordinated with 3 cysteines and an exchangeable S-adenosyl-L-methionine.</text>
</comment>
<dbReference type="PROSITE" id="PS51918">
    <property type="entry name" value="RADICAL_SAM"/>
    <property type="match status" value="1"/>
</dbReference>
<feature type="binding site" evidence="8">
    <location>
        <position position="155"/>
    </location>
    <ligand>
        <name>[4Fe-4S] cluster</name>
        <dbReference type="ChEBI" id="CHEBI:49883"/>
        <label>2</label>
        <note>4Fe-4S-S-AdoMet</note>
    </ligand>
</feature>
<evidence type="ECO:0000256" key="1">
    <source>
        <dbReference type="ARBA" id="ARBA00022485"/>
    </source>
</evidence>
<keyword evidence="6 8" id="KW-0408">Iron</keyword>
<keyword evidence="13" id="KW-0689">Ribosomal protein</keyword>
<sequence length="442" mass="51057">MKKKVAVINLGCPKNQVDSEVLAGFLVRKYQLVDEPAKAHIIIVNTCTFIDEAKQESINELCQMVEYKKNGICEKVIATGCMAQRYGKELIEEIPELDMVLGDGNLANILDHIEEAKDKRLLTWQETQSFLYDEKMPRQRFEESHYAYIKIAEGCNNRCSYCVIPQIKGSYRSRTKESILGEVAWLAEQGVKEIIVTAQDTTRYGMDIYQGLELANLLAAIAEIDGIEWIRLLYCYPEVFTDELIEVMRKEPKICKYLDIPLQHANNKILTEMNRRYLKQDVERLINKLRKAIPDIVLRTTFITGFPGEGEEEYAELQNFVREMKFDRLGVFAYSREENTPAGMRKDQVPEEVREDRKNRLLELQAEQAEENQKKWIGKTVKVLLEERLDHTQWLGRSEGDAPEIDGQVYVRAQKKEFSTGDMIEVTVTNADIYDLEGEARC</sequence>
<keyword evidence="2 8" id="KW-0963">Cytoplasm</keyword>
<feature type="binding site" evidence="8">
    <location>
        <position position="12"/>
    </location>
    <ligand>
        <name>[4Fe-4S] cluster</name>
        <dbReference type="ChEBI" id="CHEBI:49883"/>
        <label>1</label>
    </ligand>
</feature>
<dbReference type="InterPro" id="IPR012340">
    <property type="entry name" value="NA-bd_OB-fold"/>
</dbReference>
<dbReference type="RefSeq" id="WP_013625368.1">
    <property type="nucleotide sequence ID" value="NC_015172.1"/>
</dbReference>
<evidence type="ECO:0000256" key="7">
    <source>
        <dbReference type="ARBA" id="ARBA00023014"/>
    </source>
</evidence>
<dbReference type="FunFam" id="3.80.30.20:FF:000001">
    <property type="entry name" value="tRNA-2-methylthio-N(6)-dimethylallyladenosine synthase 2"/>
    <property type="match status" value="1"/>
</dbReference>
<evidence type="ECO:0000259" key="11">
    <source>
        <dbReference type="PROSITE" id="PS51449"/>
    </source>
</evidence>
<feature type="domain" description="Radical SAM core" evidence="12">
    <location>
        <begin position="141"/>
        <end position="371"/>
    </location>
</feature>
<comment type="catalytic activity">
    <reaction evidence="8">
        <text>L-aspartate(89)-[ribosomal protein uS12]-hydrogen + (sulfur carrier)-SH + AH2 + 2 S-adenosyl-L-methionine = 3-methylsulfanyl-L-aspartate(89)-[ribosomal protein uS12]-hydrogen + (sulfur carrier)-H + 5'-deoxyadenosine + L-methionine + A + S-adenosyl-L-homocysteine + 2 H(+)</text>
        <dbReference type="Rhea" id="RHEA:37087"/>
        <dbReference type="Rhea" id="RHEA-COMP:10460"/>
        <dbReference type="Rhea" id="RHEA-COMP:10461"/>
        <dbReference type="Rhea" id="RHEA-COMP:14737"/>
        <dbReference type="Rhea" id="RHEA-COMP:14739"/>
        <dbReference type="ChEBI" id="CHEBI:13193"/>
        <dbReference type="ChEBI" id="CHEBI:15378"/>
        <dbReference type="ChEBI" id="CHEBI:17319"/>
        <dbReference type="ChEBI" id="CHEBI:17499"/>
        <dbReference type="ChEBI" id="CHEBI:29917"/>
        <dbReference type="ChEBI" id="CHEBI:29961"/>
        <dbReference type="ChEBI" id="CHEBI:57844"/>
        <dbReference type="ChEBI" id="CHEBI:57856"/>
        <dbReference type="ChEBI" id="CHEBI:59789"/>
        <dbReference type="ChEBI" id="CHEBI:64428"/>
        <dbReference type="ChEBI" id="CHEBI:73599"/>
        <dbReference type="EC" id="2.8.4.4"/>
    </reaction>
</comment>
<dbReference type="NCBIfam" id="TIGR01125">
    <property type="entry name" value="30S ribosomal protein S12 methylthiotransferase RimO"/>
    <property type="match status" value="1"/>
</dbReference>
<feature type="domain" description="TRAM" evidence="10">
    <location>
        <begin position="374"/>
        <end position="442"/>
    </location>
</feature>
<dbReference type="PROSITE" id="PS50926">
    <property type="entry name" value="TRAM"/>
    <property type="match status" value="1"/>
</dbReference>
<name>F0STY0_SYNGF</name>
<dbReference type="HOGENOM" id="CLU_018697_0_1_9"/>
<dbReference type="NCBIfam" id="TIGR00089">
    <property type="entry name" value="MiaB/RimO family radical SAM methylthiotransferase"/>
    <property type="match status" value="1"/>
</dbReference>